<comment type="caution">
    <text evidence="4">The sequence shown here is derived from an EMBL/GenBank/DDBJ whole genome shotgun (WGS) entry which is preliminary data.</text>
</comment>
<keyword evidence="5" id="KW-1185">Reference proteome</keyword>
<reference evidence="4 5" key="1">
    <citation type="submission" date="2019-04" db="EMBL/GenBank/DDBJ databases">
        <title>Cohnella sp. nov. isolated from preserved vegetables.</title>
        <authorList>
            <person name="Lin S.-Y."/>
            <person name="Hung M.-H."/>
            <person name="Young C.-C."/>
        </authorList>
    </citation>
    <scope>NUCLEOTIDE SEQUENCE [LARGE SCALE GENOMIC DNA]</scope>
    <source>
        <strain evidence="4 5">CC-MHH1044</strain>
    </source>
</reference>
<evidence type="ECO:0000256" key="2">
    <source>
        <dbReference type="SAM" id="MobiDB-lite"/>
    </source>
</evidence>
<evidence type="ECO:0000256" key="1">
    <source>
        <dbReference type="ARBA" id="ARBA00004196"/>
    </source>
</evidence>
<gene>
    <name evidence="4" type="ORF">E6C55_01530</name>
</gene>
<dbReference type="SUPFAM" id="SSF81296">
    <property type="entry name" value="E set domains"/>
    <property type="match status" value="2"/>
</dbReference>
<dbReference type="InterPro" id="IPR054563">
    <property type="entry name" value="HylB-like_N"/>
</dbReference>
<dbReference type="InterPro" id="IPR003343">
    <property type="entry name" value="Big_2"/>
</dbReference>
<evidence type="ECO:0000313" key="5">
    <source>
        <dbReference type="Proteomes" id="UP000310636"/>
    </source>
</evidence>
<sequence>MSRIMAMDRRTVAMGLLLIWVTGWCLGWLTPARADAEEGASMLVNGGYETLSGSVPASWTLSINSGTVTMSADAAIFRSGGRALKLTAGSVSRGSAYQRVNVQEKRYYRISQWVRTESVTTGTTADYGGSMRIQFQNGSGVSTGASVIFGSVKGTSDWTELQTIVYAPAGTTRIIVESFLWGASGTVWFDDASMAIADNLLLNGGFEGTTSGLPAGWSTSTFTGVSSAALDTDVFRTGQQSVRIEAEETARRSVGQTFTGVQEAQYYDLSYWVKTEGIVSSDLGTAVRVDFFGSGSTPLLRQFLGARTGTSDWSLVKARLQAPAGATRVIIDAFLWNASGKLWVDDVKLAHVKPVTGLTLSGGPGGSMDIGQTLQLTAAVSPSDASNPLVSWTSSNPSVVGVANGLLTANGNGRAVITASSDDNPELSARYYVAVGSPYVPVTGLAIDEQEAALEVGETISLHAAVTPSDAMNPTVSWSSSDPATATVSANGIVSGVKAGEATLTATSEEGAFTASIVVTVNAPTAHLVNGGFEAVTSGSADKWTDRSADGWTNVTFFDQSVPTVTVDETIAHTGSRSLRISASPQGKATVSQMTTTVSGGEVYRIGGWIKTSGVTNRAFLRTMFTDAGGVSSSFLTASVTGTRDWTYVEHDVTAPANAVKLEVSAYYDTGAGTAWFDDLQLRRWIPVEGLQVSPDIVALSPGETAALQTTALPALASNSAVRWSSSNSGIATVADGIVTAVAAGKAVVTAVSDEGSFAARTVVAVGPEPEVLEPRTYEIALGEDEDRAIVFDVADSEGRTLAYEALSYPLHGSISIDDSGAASYLPDRNYNGDDVLEVAYTNGSGGIGKATVLLTVLPEEDAPSASAGQASTVRTEAVSGAASAADPDGDALTYSVVDGPLHGTVGMQPDGTWTYTPQGSFVGLDSFVYRASDGELFADASIAVYVGPAGSDVLAGLDVPAQHPRLMATADDFASIRSLIGTDENMSRWFGNVKAQAGVIIASPTSQYVKPDGLRLLDTSREVLRRMQVLGLMYQVTGEAKYVTRAWAELEAAAGFPDWNASRHFLDAAEMTHAFAIGFDWFYEAWTAEQRETIRDAIEEYGLREALKEYDNPVNWSIATTNWNSVSNGGIALGALAIADETPALTALSGRILEEAIKSLPAMLNEYGPDGGWPEGTIYWEYGTQYAVYLLSGLQTAVGTDFGLSEFPGFADAVDFPQYMNGTKGTFNFADSSPDVIHSPVALWFADRFSKPEDAGYYRSVSTAGSGSVLEMLWYRPELYQSPQEPESLDRLFEHVGAATLRSSWNDENALFVGFKGGDNGVNHADLDNGSFVLDALGMRWAVDLGRDDYNLPEYFSGKRWTYYRKRAEGHNTLSINPGSGPDQSPQGSGTFEKFVGNAGASMAVLDLTDVYPDAVSVKRGMTLDKERTEVLIQDEVRLRQPSDVWWFMHTPAEIEVAADGRSAMLTILDRKVWVQLIGAEGAGFEVMAADPLPVSPDPDGQADNGNYRKLAIHMSGVVQETFAVRFVPLAPGDAIPAEAPSLVPLADWELPGGEAPRLSQIAADGEPLADFAPNRYLYEIELPADAGQPPALTASSVSASAQVAVYQAAELPGVAKIAVTEGGREAVYTVSFTRAPVPIVPVVTTPEEMSSYERIPIYGVSVSGMDQSYAPSRATDLDLSAESRWSDSGESWIKFDLGDVRDIDSIALAFFKGDARTTRFDLMASEDGFLWHRLFSGSSTGTTLNYERYDLPGTRARYVAVLGHGNSENNFSSFTEIGFYRMTDSEEGEGTGEDNLTPGDEGSEDDGQAVVLAAGAPGQPVLYDDSGWSSGLRDGNYAITAQMWWGNNGTLYRLYENGELIEQRQLDDATPQAQSVTANIEGRPNGTYVYTCTLSNIFGATDCSPHTVTVTDALPGMPTLSSDNWDRDGNYRIAMDMWWGTNATVYRLYENGALIDEQALSSRTPQAQSAVTVLSGKAPGIYRYKAELANSAGSTFGTEIEVTVS</sequence>
<dbReference type="Gene3D" id="2.70.98.70">
    <property type="match status" value="1"/>
</dbReference>
<dbReference type="InterPro" id="IPR014756">
    <property type="entry name" value="Ig_E-set"/>
</dbReference>
<accession>A0A4S4CB25</accession>
<proteinExistence type="predicted"/>
<name>A0A4S4CB25_9BACL</name>
<dbReference type="InterPro" id="IPR012480">
    <property type="entry name" value="Hepar_II_III_C"/>
</dbReference>
<dbReference type="Pfam" id="PF17963">
    <property type="entry name" value="Big_9"/>
    <property type="match status" value="2"/>
</dbReference>
<dbReference type="InterPro" id="IPR013783">
    <property type="entry name" value="Ig-like_fold"/>
</dbReference>
<feature type="compositionally biased region" description="Low complexity" evidence="2">
    <location>
        <begin position="1379"/>
        <end position="1391"/>
    </location>
</feature>
<dbReference type="PANTHER" id="PTHR38045:SF1">
    <property type="entry name" value="HEPARINASE II_III-LIKE PROTEIN"/>
    <property type="match status" value="1"/>
</dbReference>
<protein>
    <submittedName>
        <fullName evidence="4">DUF4962 domain-containing protein</fullName>
    </submittedName>
</protein>
<dbReference type="InterPro" id="IPR008979">
    <property type="entry name" value="Galactose-bd-like_sf"/>
</dbReference>
<evidence type="ECO:0000259" key="3">
    <source>
        <dbReference type="PROSITE" id="PS50022"/>
    </source>
</evidence>
<dbReference type="InterPro" id="IPR008964">
    <property type="entry name" value="Invasin/intimin_cell_adhesion"/>
</dbReference>
<dbReference type="GO" id="GO:0030313">
    <property type="term" value="C:cell envelope"/>
    <property type="evidence" value="ECO:0007669"/>
    <property type="project" value="UniProtKB-SubCell"/>
</dbReference>
<dbReference type="SUPFAM" id="SSF48230">
    <property type="entry name" value="Chondroitin AC/alginate lyase"/>
    <property type="match status" value="1"/>
</dbReference>
<feature type="domain" description="F5/8 type C" evidence="3">
    <location>
        <begin position="1645"/>
        <end position="1784"/>
    </location>
</feature>
<dbReference type="Gene3D" id="2.60.40.1080">
    <property type="match status" value="3"/>
</dbReference>
<dbReference type="Pfam" id="PF07940">
    <property type="entry name" value="Hepar_II_III_C"/>
    <property type="match status" value="1"/>
</dbReference>
<dbReference type="OrthoDB" id="175534at2"/>
<dbReference type="GO" id="GO:0016829">
    <property type="term" value="F:lyase activity"/>
    <property type="evidence" value="ECO:0007669"/>
    <property type="project" value="InterPro"/>
</dbReference>
<organism evidence="4 5">
    <name type="scientific">Cohnella fermenti</name>
    <dbReference type="NCBI Taxonomy" id="2565925"/>
    <lineage>
        <taxon>Bacteria</taxon>
        <taxon>Bacillati</taxon>
        <taxon>Bacillota</taxon>
        <taxon>Bacilli</taxon>
        <taxon>Bacillales</taxon>
        <taxon>Paenibacillaceae</taxon>
        <taxon>Cohnella</taxon>
    </lineage>
</organism>
<dbReference type="RefSeq" id="WP_136367993.1">
    <property type="nucleotide sequence ID" value="NZ_SSOB01000001.1"/>
</dbReference>
<dbReference type="Gene3D" id="2.60.40.2810">
    <property type="match status" value="1"/>
</dbReference>
<dbReference type="EMBL" id="SSOB01000001">
    <property type="protein sequence ID" value="THF84678.1"/>
    <property type="molecule type" value="Genomic_DNA"/>
</dbReference>
<dbReference type="SUPFAM" id="SSF49373">
    <property type="entry name" value="Invasin/intimin cell-adhesion fragments"/>
    <property type="match status" value="3"/>
</dbReference>
<evidence type="ECO:0000313" key="4">
    <source>
        <dbReference type="EMBL" id="THF84678.1"/>
    </source>
</evidence>
<dbReference type="Pfam" id="PF22637">
    <property type="entry name" value="CBM_4_9_1"/>
    <property type="match status" value="2"/>
</dbReference>
<comment type="subcellular location">
    <subcellularLocation>
        <location evidence="1">Cell envelope</location>
    </subcellularLocation>
</comment>
<dbReference type="Gene3D" id="2.60.40.10">
    <property type="entry name" value="Immunoglobulins"/>
    <property type="match status" value="2"/>
</dbReference>
<dbReference type="Pfam" id="PF02368">
    <property type="entry name" value="Big_2"/>
    <property type="match status" value="3"/>
</dbReference>
<dbReference type="Proteomes" id="UP000310636">
    <property type="component" value="Unassembled WGS sequence"/>
</dbReference>
<feature type="region of interest" description="Disordered" evidence="2">
    <location>
        <begin position="1373"/>
        <end position="1393"/>
    </location>
</feature>
<dbReference type="SUPFAM" id="SSF49785">
    <property type="entry name" value="Galactose-binding domain-like"/>
    <property type="match status" value="3"/>
</dbReference>
<dbReference type="PANTHER" id="PTHR38045">
    <property type="entry name" value="CHROMOSOME 1, WHOLE GENOME SHOTGUN SEQUENCE"/>
    <property type="match status" value="1"/>
</dbReference>
<dbReference type="SMART" id="SM00635">
    <property type="entry name" value="BID_2"/>
    <property type="match status" value="3"/>
</dbReference>
<dbReference type="InterPro" id="IPR008929">
    <property type="entry name" value="Chondroitin_lyas"/>
</dbReference>
<dbReference type="Gene3D" id="1.50.10.100">
    <property type="entry name" value="Chondroitin AC/alginate lyase"/>
    <property type="match status" value="1"/>
</dbReference>
<dbReference type="Gene3D" id="2.60.120.260">
    <property type="entry name" value="Galactose-binding domain-like"/>
    <property type="match status" value="4"/>
</dbReference>
<dbReference type="Pfam" id="PF00754">
    <property type="entry name" value="F5_F8_type_C"/>
    <property type="match status" value="1"/>
</dbReference>
<dbReference type="InterPro" id="IPR000421">
    <property type="entry name" value="FA58C"/>
</dbReference>
<feature type="region of interest" description="Disordered" evidence="2">
    <location>
        <begin position="1787"/>
        <end position="1808"/>
    </location>
</feature>
<dbReference type="PROSITE" id="PS50022">
    <property type="entry name" value="FA58C_3"/>
    <property type="match status" value="1"/>
</dbReference>